<name>A0ABU8QCI6_9RHOB</name>
<accession>A0ABU8QCI6</accession>
<dbReference type="Proteomes" id="UP001368270">
    <property type="component" value="Unassembled WGS sequence"/>
</dbReference>
<sequence>MACEPQVKFLAACWSSAAARDLKLIGDASPHDLAVFERQVRSGEWQLWDVTYLGDRLGCLIWSVEHEGDAHSLIINAAAARSVSGVDLTKAMLAAFQSIATTSGARAIRCWTSRDGLRRKLENFGATSRYVMELTL</sequence>
<dbReference type="RefSeq" id="WP_339402150.1">
    <property type="nucleotide sequence ID" value="NZ_JBBGAZ010000001.1"/>
</dbReference>
<protein>
    <recommendedName>
        <fullName evidence="3">N-acetyltransferase domain-containing protein</fullName>
    </recommendedName>
</protein>
<evidence type="ECO:0000313" key="1">
    <source>
        <dbReference type="EMBL" id="MEJ5217110.1"/>
    </source>
</evidence>
<evidence type="ECO:0008006" key="3">
    <source>
        <dbReference type="Google" id="ProtNLM"/>
    </source>
</evidence>
<proteinExistence type="predicted"/>
<gene>
    <name evidence="1" type="ORF">WG622_02565</name>
</gene>
<keyword evidence="2" id="KW-1185">Reference proteome</keyword>
<reference evidence="1 2" key="1">
    <citation type="submission" date="2024-03" db="EMBL/GenBank/DDBJ databases">
        <title>Cognatishimia coralii sp. nov., a marine bacterium isolated from coral surrounding seawater.</title>
        <authorList>
            <person name="Liu X."/>
            <person name="Liu S."/>
            <person name="Sun H."/>
            <person name="Zhang Y."/>
        </authorList>
    </citation>
    <scope>NUCLEOTIDE SEQUENCE [LARGE SCALE GENOMIC DNA]</scope>
    <source>
        <strain evidence="1 2">D5M38</strain>
    </source>
</reference>
<dbReference type="EMBL" id="JBBGAZ010000001">
    <property type="protein sequence ID" value="MEJ5217110.1"/>
    <property type="molecule type" value="Genomic_DNA"/>
</dbReference>
<comment type="caution">
    <text evidence="1">The sequence shown here is derived from an EMBL/GenBank/DDBJ whole genome shotgun (WGS) entry which is preliminary data.</text>
</comment>
<evidence type="ECO:0000313" key="2">
    <source>
        <dbReference type="Proteomes" id="UP001368270"/>
    </source>
</evidence>
<organism evidence="1 2">
    <name type="scientific">Cognatishimia coralii</name>
    <dbReference type="NCBI Taxonomy" id="3083254"/>
    <lineage>
        <taxon>Bacteria</taxon>
        <taxon>Pseudomonadati</taxon>
        <taxon>Pseudomonadota</taxon>
        <taxon>Alphaproteobacteria</taxon>
        <taxon>Rhodobacterales</taxon>
        <taxon>Paracoccaceae</taxon>
        <taxon>Cognatishimia</taxon>
    </lineage>
</organism>